<dbReference type="AlphaFoldDB" id="A0A078KVP0"/>
<dbReference type="OrthoDB" id="5653356at2"/>
<feature type="transmembrane region" description="Helical" evidence="1">
    <location>
        <begin position="35"/>
        <end position="52"/>
    </location>
</feature>
<sequence>MRKIVNILLASLVSNKALAEDLHFKQAIEPKQGWFIYLITLAALIALAIFLAKKPRQTQSSCLIVDKKHLGNKTTIYILEYQNQQFLLADSQQALALHALTTEKLKCDTL</sequence>
<dbReference type="EMBL" id="CCSB01000001">
    <property type="protein sequence ID" value="CDZ77051.1"/>
    <property type="molecule type" value="Genomic_DNA"/>
</dbReference>
<dbReference type="Proteomes" id="UP000044071">
    <property type="component" value="Unassembled WGS sequence"/>
</dbReference>
<dbReference type="STRING" id="1034943.BN59_01330"/>
<evidence type="ECO:0008006" key="4">
    <source>
        <dbReference type="Google" id="ProtNLM"/>
    </source>
</evidence>
<reference evidence="2 3" key="1">
    <citation type="submission" date="2014-06" db="EMBL/GenBank/DDBJ databases">
        <authorList>
            <person name="Urmite Genomes Urmite Genomes"/>
        </authorList>
    </citation>
    <scope>NUCLEOTIDE SEQUENCE [LARGE SCALE GENOMIC DNA]</scope>
</reference>
<keyword evidence="3" id="KW-1185">Reference proteome</keyword>
<proteinExistence type="predicted"/>
<protein>
    <recommendedName>
        <fullName evidence="4">Flagellar biosynthetic protein FliO</fullName>
    </recommendedName>
</protein>
<gene>
    <name evidence="2" type="ORF">BN59_01330</name>
</gene>
<keyword evidence="1" id="KW-0812">Transmembrane</keyword>
<keyword evidence="1" id="KW-0472">Membrane</keyword>
<organism evidence="2 3">
    <name type="scientific">Legionella massiliensis</name>
    <dbReference type="NCBI Taxonomy" id="1034943"/>
    <lineage>
        <taxon>Bacteria</taxon>
        <taxon>Pseudomonadati</taxon>
        <taxon>Pseudomonadota</taxon>
        <taxon>Gammaproteobacteria</taxon>
        <taxon>Legionellales</taxon>
        <taxon>Legionellaceae</taxon>
        <taxon>Legionella</taxon>
    </lineage>
</organism>
<dbReference type="eggNOG" id="ENOG5031EMP">
    <property type="taxonomic scope" value="Bacteria"/>
</dbReference>
<dbReference type="RefSeq" id="WP_043873467.1">
    <property type="nucleotide sequence ID" value="NZ_CCVW01000001.1"/>
</dbReference>
<keyword evidence="1" id="KW-1133">Transmembrane helix</keyword>
<name>A0A078KVP0_9GAMM</name>
<accession>A0A078KVP0</accession>
<evidence type="ECO:0000313" key="2">
    <source>
        <dbReference type="EMBL" id="CDZ77051.1"/>
    </source>
</evidence>
<evidence type="ECO:0000313" key="3">
    <source>
        <dbReference type="Proteomes" id="UP000044071"/>
    </source>
</evidence>
<evidence type="ECO:0000256" key="1">
    <source>
        <dbReference type="SAM" id="Phobius"/>
    </source>
</evidence>